<reference evidence="2" key="1">
    <citation type="journal article" date="2019" name="Sci. Rep.">
        <title>Draft genome of Tanacetum cinerariifolium, the natural source of mosquito coil.</title>
        <authorList>
            <person name="Yamashiro T."/>
            <person name="Shiraishi A."/>
            <person name="Satake H."/>
            <person name="Nakayama K."/>
        </authorList>
    </citation>
    <scope>NUCLEOTIDE SEQUENCE</scope>
</reference>
<dbReference type="EMBL" id="BKCJ010000744">
    <property type="protein sequence ID" value="GEU35894.1"/>
    <property type="molecule type" value="Genomic_DNA"/>
</dbReference>
<organism evidence="2">
    <name type="scientific">Tanacetum cinerariifolium</name>
    <name type="common">Dalmatian daisy</name>
    <name type="synonym">Chrysanthemum cinerariifolium</name>
    <dbReference type="NCBI Taxonomy" id="118510"/>
    <lineage>
        <taxon>Eukaryota</taxon>
        <taxon>Viridiplantae</taxon>
        <taxon>Streptophyta</taxon>
        <taxon>Embryophyta</taxon>
        <taxon>Tracheophyta</taxon>
        <taxon>Spermatophyta</taxon>
        <taxon>Magnoliopsida</taxon>
        <taxon>eudicotyledons</taxon>
        <taxon>Gunneridae</taxon>
        <taxon>Pentapetalae</taxon>
        <taxon>asterids</taxon>
        <taxon>campanulids</taxon>
        <taxon>Asterales</taxon>
        <taxon>Asteraceae</taxon>
        <taxon>Asteroideae</taxon>
        <taxon>Anthemideae</taxon>
        <taxon>Anthemidinae</taxon>
        <taxon>Tanacetum</taxon>
    </lineage>
</organism>
<feature type="compositionally biased region" description="Basic and acidic residues" evidence="1">
    <location>
        <begin position="224"/>
        <end position="234"/>
    </location>
</feature>
<name>A0A6L2JJR9_TANCI</name>
<gene>
    <name evidence="2" type="ORF">Tci_007872</name>
</gene>
<feature type="compositionally biased region" description="Basic and acidic residues" evidence="1">
    <location>
        <begin position="304"/>
        <end position="328"/>
    </location>
</feature>
<protein>
    <submittedName>
        <fullName evidence="2">Uncharacterized protein</fullName>
    </submittedName>
</protein>
<evidence type="ECO:0000313" key="2">
    <source>
        <dbReference type="EMBL" id="GEU35894.1"/>
    </source>
</evidence>
<feature type="compositionally biased region" description="Basic and acidic residues" evidence="1">
    <location>
        <begin position="284"/>
        <end position="294"/>
    </location>
</feature>
<feature type="compositionally biased region" description="Basic and acidic residues" evidence="1">
    <location>
        <begin position="248"/>
        <end position="264"/>
    </location>
</feature>
<evidence type="ECO:0000256" key="1">
    <source>
        <dbReference type="SAM" id="MobiDB-lite"/>
    </source>
</evidence>
<feature type="region of interest" description="Disordered" evidence="1">
    <location>
        <begin position="223"/>
        <end position="340"/>
    </location>
</feature>
<proteinExistence type="predicted"/>
<accession>A0A6L2JJR9</accession>
<dbReference type="AlphaFoldDB" id="A0A6L2JJR9"/>
<sequence length="340" mass="38788">MDAAVQQSLVEKQHLEIAKKKLLLEIDRLLQQIMSQDILLTMMNSTIFNDESVNMEIMRNESCDKCLNLDVELLKSQNMNTDLLKREAHIDYLNYTQEQADILQGIVKQAKANKPLDNALDFACKHAQRIQELLIYVRDTCPNAINLSGKKVAVTPKNKVKKVRIVELLTSSSNIKQILIDKIEKNKSLDVADYKKELYDALVKSYNTDKDIIESYGEVFSLKRSRDDKDKDQDPSAGSNRGTKIRKSSKDVVSSRDSRSKEKNSLSTFKDASQSQHKSSGKSAHAEEPSHIVEDSGMQQDQEFVTRDNDEQPADKEVTKVDWFKKPEQPLTPDPDWSKR</sequence>
<feature type="compositionally biased region" description="Polar residues" evidence="1">
    <location>
        <begin position="265"/>
        <end position="282"/>
    </location>
</feature>
<comment type="caution">
    <text evidence="2">The sequence shown here is derived from an EMBL/GenBank/DDBJ whole genome shotgun (WGS) entry which is preliminary data.</text>
</comment>